<dbReference type="EMBL" id="CP036275">
    <property type="protein sequence ID" value="QDU37872.1"/>
    <property type="molecule type" value="Genomic_DNA"/>
</dbReference>
<evidence type="ECO:0000259" key="13">
    <source>
        <dbReference type="PROSITE" id="PS51217"/>
    </source>
</evidence>
<dbReference type="Gene3D" id="1.10.10.160">
    <property type="match status" value="1"/>
</dbReference>
<feature type="domain" description="UvrD-like helicase ATP-binding" evidence="12">
    <location>
        <begin position="13"/>
        <end position="315"/>
    </location>
</feature>
<dbReference type="GO" id="GO:0000725">
    <property type="term" value="P:recombinational repair"/>
    <property type="evidence" value="ECO:0007669"/>
    <property type="project" value="TreeGrafter"/>
</dbReference>
<accession>A0A517Z5V0</accession>
<dbReference type="OrthoDB" id="9810135at2"/>
<dbReference type="Gene3D" id="1.10.486.10">
    <property type="entry name" value="PCRA, domain 4"/>
    <property type="match status" value="1"/>
</dbReference>
<dbReference type="GO" id="GO:0005524">
    <property type="term" value="F:ATP binding"/>
    <property type="evidence" value="ECO:0007669"/>
    <property type="project" value="UniProtKB-UniRule"/>
</dbReference>
<evidence type="ECO:0000256" key="4">
    <source>
        <dbReference type="ARBA" id="ARBA00022806"/>
    </source>
</evidence>
<evidence type="ECO:0000313" key="14">
    <source>
        <dbReference type="EMBL" id="QDU37872.1"/>
    </source>
</evidence>
<dbReference type="KEGG" id="mri:Mal4_21890"/>
<dbReference type="InterPro" id="IPR014016">
    <property type="entry name" value="UvrD-like_ATP-bd"/>
</dbReference>
<dbReference type="Pfam" id="PF00580">
    <property type="entry name" value="UvrD-helicase"/>
    <property type="match status" value="1"/>
</dbReference>
<dbReference type="EC" id="5.6.2.4" evidence="8"/>
<evidence type="ECO:0000256" key="10">
    <source>
        <dbReference type="PROSITE-ProRule" id="PRU00560"/>
    </source>
</evidence>
<keyword evidence="6" id="KW-0413">Isomerase</keyword>
<evidence type="ECO:0000256" key="11">
    <source>
        <dbReference type="SAM" id="MobiDB-lite"/>
    </source>
</evidence>
<comment type="catalytic activity">
    <reaction evidence="9">
        <text>ATP + H2O = ADP + phosphate + H(+)</text>
        <dbReference type="Rhea" id="RHEA:13065"/>
        <dbReference type="ChEBI" id="CHEBI:15377"/>
        <dbReference type="ChEBI" id="CHEBI:15378"/>
        <dbReference type="ChEBI" id="CHEBI:30616"/>
        <dbReference type="ChEBI" id="CHEBI:43474"/>
        <dbReference type="ChEBI" id="CHEBI:456216"/>
        <dbReference type="EC" id="5.6.2.4"/>
    </reaction>
</comment>
<keyword evidence="2 10" id="KW-0547">Nucleotide-binding</keyword>
<gene>
    <name evidence="14" type="primary">uvrD</name>
    <name evidence="14" type="ORF">Mal4_21890</name>
</gene>
<evidence type="ECO:0000256" key="8">
    <source>
        <dbReference type="ARBA" id="ARBA00034808"/>
    </source>
</evidence>
<dbReference type="CDD" id="cd17932">
    <property type="entry name" value="DEXQc_UvrD"/>
    <property type="match status" value="1"/>
</dbReference>
<evidence type="ECO:0000256" key="7">
    <source>
        <dbReference type="ARBA" id="ARBA00034617"/>
    </source>
</evidence>
<dbReference type="AlphaFoldDB" id="A0A517Z5V0"/>
<keyword evidence="5 10" id="KW-0067">ATP-binding</keyword>
<dbReference type="PANTHER" id="PTHR11070:SF3">
    <property type="entry name" value="DNA 3'-5' HELICASE"/>
    <property type="match status" value="1"/>
</dbReference>
<feature type="domain" description="UvrD-like helicase C-terminal" evidence="13">
    <location>
        <begin position="316"/>
        <end position="582"/>
    </location>
</feature>
<evidence type="ECO:0000256" key="3">
    <source>
        <dbReference type="ARBA" id="ARBA00022801"/>
    </source>
</evidence>
<reference evidence="14 15" key="1">
    <citation type="submission" date="2019-02" db="EMBL/GenBank/DDBJ databases">
        <title>Deep-cultivation of Planctomycetes and their phenomic and genomic characterization uncovers novel biology.</title>
        <authorList>
            <person name="Wiegand S."/>
            <person name="Jogler M."/>
            <person name="Boedeker C."/>
            <person name="Pinto D."/>
            <person name="Vollmers J."/>
            <person name="Rivas-Marin E."/>
            <person name="Kohn T."/>
            <person name="Peeters S.H."/>
            <person name="Heuer A."/>
            <person name="Rast P."/>
            <person name="Oberbeckmann S."/>
            <person name="Bunk B."/>
            <person name="Jeske O."/>
            <person name="Meyerdierks A."/>
            <person name="Storesund J.E."/>
            <person name="Kallscheuer N."/>
            <person name="Luecker S."/>
            <person name="Lage O.M."/>
            <person name="Pohl T."/>
            <person name="Merkel B.J."/>
            <person name="Hornburger P."/>
            <person name="Mueller R.-W."/>
            <person name="Bruemmer F."/>
            <person name="Labrenz M."/>
            <person name="Spormann A.M."/>
            <person name="Op den Camp H."/>
            <person name="Overmann J."/>
            <person name="Amann R."/>
            <person name="Jetten M.S.M."/>
            <person name="Mascher T."/>
            <person name="Medema M.H."/>
            <person name="Devos D.P."/>
            <person name="Kaster A.-K."/>
            <person name="Ovreas L."/>
            <person name="Rohde M."/>
            <person name="Galperin M.Y."/>
            <person name="Jogler C."/>
        </authorList>
    </citation>
    <scope>NUCLEOTIDE SEQUENCE [LARGE SCALE GENOMIC DNA]</scope>
    <source>
        <strain evidence="14 15">Mal4</strain>
    </source>
</reference>
<evidence type="ECO:0000256" key="6">
    <source>
        <dbReference type="ARBA" id="ARBA00023235"/>
    </source>
</evidence>
<feature type="region of interest" description="Disordered" evidence="11">
    <location>
        <begin position="668"/>
        <end position="687"/>
    </location>
</feature>
<organism evidence="14 15">
    <name type="scientific">Maioricimonas rarisocia</name>
    <dbReference type="NCBI Taxonomy" id="2528026"/>
    <lineage>
        <taxon>Bacteria</taxon>
        <taxon>Pseudomonadati</taxon>
        <taxon>Planctomycetota</taxon>
        <taxon>Planctomycetia</taxon>
        <taxon>Planctomycetales</taxon>
        <taxon>Planctomycetaceae</taxon>
        <taxon>Maioricimonas</taxon>
    </lineage>
</organism>
<dbReference type="SUPFAM" id="SSF52540">
    <property type="entry name" value="P-loop containing nucleoside triphosphate hydrolases"/>
    <property type="match status" value="1"/>
</dbReference>
<comment type="similarity">
    <text evidence="1">Belongs to the helicase family. UvrD subfamily.</text>
</comment>
<protein>
    <recommendedName>
        <fullName evidence="8">DNA 3'-5' helicase</fullName>
        <ecNumber evidence="8">5.6.2.4</ecNumber>
    </recommendedName>
</protein>
<keyword evidence="3 10" id="KW-0378">Hydrolase</keyword>
<keyword evidence="4 10" id="KW-0347">Helicase</keyword>
<dbReference type="GO" id="GO:0016887">
    <property type="term" value="F:ATP hydrolysis activity"/>
    <property type="evidence" value="ECO:0007669"/>
    <property type="project" value="RHEA"/>
</dbReference>
<evidence type="ECO:0000313" key="15">
    <source>
        <dbReference type="Proteomes" id="UP000320496"/>
    </source>
</evidence>
<dbReference type="PROSITE" id="PS51198">
    <property type="entry name" value="UVRD_HELICASE_ATP_BIND"/>
    <property type="match status" value="1"/>
</dbReference>
<dbReference type="PROSITE" id="PS51217">
    <property type="entry name" value="UVRD_HELICASE_CTER"/>
    <property type="match status" value="1"/>
</dbReference>
<name>A0A517Z5V0_9PLAN</name>
<evidence type="ECO:0000256" key="1">
    <source>
        <dbReference type="ARBA" id="ARBA00009922"/>
    </source>
</evidence>
<dbReference type="InterPro" id="IPR027417">
    <property type="entry name" value="P-loop_NTPase"/>
</dbReference>
<dbReference type="InterPro" id="IPR014017">
    <property type="entry name" value="DNA_helicase_UvrD-like_C"/>
</dbReference>
<dbReference type="Gene3D" id="3.40.50.300">
    <property type="entry name" value="P-loop containing nucleotide triphosphate hydrolases"/>
    <property type="match status" value="2"/>
</dbReference>
<sequence length="699" mass="79345">MVDTPDALDAVLERLNPEQRRAAVHGDGPLLIIAGAGTGKTTTLAHRVACLIARGVAPERILLLTFTRRASAEMLRRVDGILRELEHHAGNEAGTTAVATRSAAARKVWGGTFHAIATRLLRRHGKLAGLPPEFTILDRSDSEDLMHVIREELELSKSESRFPLKGTCMSIYSRTVNTQWPLRKVLKESFPWCEEHEDKLKQLFSAYVDRKDAHAVMDYDDLLLFWQALMRHEEAAAQVRKKFDCVLVDEYQDTNVVQANILKGMCPDGQGLTVVGDDAQSIYSFRAATVRNILDFPEQHPGTSVVKLEQNYRSTEPILEATNRVIAAAKERHEKDLWSERSQGEPPRLVFCEDEEEQTDFLIDRILAHREDGLSLTRQAVLFRASHHSIALEVELSRRNIPFHKFGGLKFVETAHVKDTLAFLRLAENPRDIVSGHRMLVLIPGIGQRRARQLMETLAEKRFDFRAWKEVNPPKAAKTDWPLFVALMIGLTQPESRRGNLGDQIGRVRRFYAPLLERKYDNARSRLKDLEQLEIVAGRFKDRSQFITEMSLDPPSSTQDLAEDPHLDEDYLILSTIHSAKGLEWDTVYVIHAADGNIPSDMSTDSPEQIEEERRLFYVALTRAKDWLYVTVPQRYYFHGRYRGDAHSYAQPTRFLTKDATACFEQTTAGVRSEEDEGDDAATGLDSSDIRQGIKDIWS</sequence>
<dbReference type="GO" id="GO:0043138">
    <property type="term" value="F:3'-5' DNA helicase activity"/>
    <property type="evidence" value="ECO:0007669"/>
    <property type="project" value="UniProtKB-EC"/>
</dbReference>
<evidence type="ECO:0000259" key="12">
    <source>
        <dbReference type="PROSITE" id="PS51198"/>
    </source>
</evidence>
<dbReference type="GO" id="GO:0003677">
    <property type="term" value="F:DNA binding"/>
    <property type="evidence" value="ECO:0007669"/>
    <property type="project" value="InterPro"/>
</dbReference>
<dbReference type="Proteomes" id="UP000320496">
    <property type="component" value="Chromosome"/>
</dbReference>
<evidence type="ECO:0000256" key="2">
    <source>
        <dbReference type="ARBA" id="ARBA00022741"/>
    </source>
</evidence>
<dbReference type="RefSeq" id="WP_145369137.1">
    <property type="nucleotide sequence ID" value="NZ_CP036275.1"/>
</dbReference>
<evidence type="ECO:0000256" key="9">
    <source>
        <dbReference type="ARBA" id="ARBA00048988"/>
    </source>
</evidence>
<dbReference type="InterPro" id="IPR013986">
    <property type="entry name" value="DExx_box_DNA_helicase_dom_sf"/>
</dbReference>
<dbReference type="InterPro" id="IPR000212">
    <property type="entry name" value="DNA_helicase_UvrD/REP"/>
</dbReference>
<dbReference type="GO" id="GO:0005829">
    <property type="term" value="C:cytosol"/>
    <property type="evidence" value="ECO:0007669"/>
    <property type="project" value="TreeGrafter"/>
</dbReference>
<keyword evidence="15" id="KW-1185">Reference proteome</keyword>
<dbReference type="Pfam" id="PF13361">
    <property type="entry name" value="UvrD_C"/>
    <property type="match status" value="2"/>
</dbReference>
<comment type="catalytic activity">
    <reaction evidence="7">
        <text>Couples ATP hydrolysis with the unwinding of duplex DNA by translocating in the 3'-5' direction.</text>
        <dbReference type="EC" id="5.6.2.4"/>
    </reaction>
</comment>
<evidence type="ECO:0000256" key="5">
    <source>
        <dbReference type="ARBA" id="ARBA00022840"/>
    </source>
</evidence>
<feature type="binding site" evidence="10">
    <location>
        <begin position="34"/>
        <end position="41"/>
    </location>
    <ligand>
        <name>ATP</name>
        <dbReference type="ChEBI" id="CHEBI:30616"/>
    </ligand>
</feature>
<dbReference type="PANTHER" id="PTHR11070">
    <property type="entry name" value="UVRD / RECB / PCRA DNA HELICASE FAMILY MEMBER"/>
    <property type="match status" value="1"/>
</dbReference>
<dbReference type="CDD" id="cd18807">
    <property type="entry name" value="SF1_C_UvrD"/>
    <property type="match status" value="1"/>
</dbReference>
<proteinExistence type="inferred from homology"/>